<protein>
    <submittedName>
        <fullName evidence="2">Uncharacterized protein</fullName>
    </submittedName>
</protein>
<evidence type="ECO:0000313" key="2">
    <source>
        <dbReference type="WBParaSite" id="ES5_v2.g18384.t1"/>
    </source>
</evidence>
<proteinExistence type="predicted"/>
<organism evidence="1 2">
    <name type="scientific">Panagrolaimus sp. ES5</name>
    <dbReference type="NCBI Taxonomy" id="591445"/>
    <lineage>
        <taxon>Eukaryota</taxon>
        <taxon>Metazoa</taxon>
        <taxon>Ecdysozoa</taxon>
        <taxon>Nematoda</taxon>
        <taxon>Chromadorea</taxon>
        <taxon>Rhabditida</taxon>
        <taxon>Tylenchina</taxon>
        <taxon>Panagrolaimomorpha</taxon>
        <taxon>Panagrolaimoidea</taxon>
        <taxon>Panagrolaimidae</taxon>
        <taxon>Panagrolaimus</taxon>
    </lineage>
</organism>
<dbReference type="Proteomes" id="UP000887579">
    <property type="component" value="Unplaced"/>
</dbReference>
<sequence length="204" mass="23161">MDASSSSPDNAKPKLINGKIVWSGGPSMRQHFALPESIMYYMAMNPSSAEVYKKLIQTSKYFFEKNPILVAEDICNIYGVTEICSNIECRGFGVCCVKIDLKKISSKFWFTNGLYLHDNDTQYSFSMLCSKIYRCENSILTLYNQHLMYDEFKFLASSATNVTLGNVKITNNDGSTVMLEKILEAVPKIENFFSHVFASYCIFI</sequence>
<evidence type="ECO:0000313" key="1">
    <source>
        <dbReference type="Proteomes" id="UP000887579"/>
    </source>
</evidence>
<name>A0AC34FLZ3_9BILA</name>
<reference evidence="2" key="1">
    <citation type="submission" date="2022-11" db="UniProtKB">
        <authorList>
            <consortium name="WormBaseParasite"/>
        </authorList>
    </citation>
    <scope>IDENTIFICATION</scope>
</reference>
<dbReference type="WBParaSite" id="ES5_v2.g18384.t1">
    <property type="protein sequence ID" value="ES5_v2.g18384.t1"/>
    <property type="gene ID" value="ES5_v2.g18384"/>
</dbReference>
<accession>A0AC34FLZ3</accession>